<dbReference type="PANTHER" id="PTHR30627">
    <property type="entry name" value="PEPTIDOGLYCAN D,D-TRANSPEPTIDASE"/>
    <property type="match status" value="1"/>
</dbReference>
<evidence type="ECO:0000313" key="8">
    <source>
        <dbReference type="EMBL" id="MBK0330521.1"/>
    </source>
</evidence>
<reference evidence="8 9" key="1">
    <citation type="submission" date="2020-12" db="EMBL/GenBank/DDBJ databases">
        <title>Brachybacterium sp. MASK1Z-5, whole genome shotgun sequence.</title>
        <authorList>
            <person name="Tuo L."/>
        </authorList>
    </citation>
    <scope>NUCLEOTIDE SEQUENCE [LARGE SCALE GENOMIC DNA]</scope>
    <source>
        <strain evidence="8 9">MASK1Z-5</strain>
    </source>
</reference>
<evidence type="ECO:0000256" key="4">
    <source>
        <dbReference type="SAM" id="MobiDB-lite"/>
    </source>
</evidence>
<keyword evidence="5" id="KW-1133">Transmembrane helix</keyword>
<evidence type="ECO:0000256" key="1">
    <source>
        <dbReference type="ARBA" id="ARBA00004370"/>
    </source>
</evidence>
<dbReference type="Gene3D" id="3.40.710.10">
    <property type="entry name" value="DD-peptidase/beta-lactamase superfamily"/>
    <property type="match status" value="1"/>
</dbReference>
<dbReference type="SUPFAM" id="SSF56601">
    <property type="entry name" value="beta-lactamase/transpeptidase-like"/>
    <property type="match status" value="1"/>
</dbReference>
<sequence length="616" mass="65558">MASNSRDRGRSGSSSSRASSGSARGASSSRRRQTRPAHPVIPAPRVGEPLMRRRLMLTLMGAGAVTLGGRLVWVQGLDASARAAEAVDQRTTDRTITALRGEIIDRNGAVLARSVERYDLWVNQLQVGDFKPKDKDLGTGVKAAAKVLSPLLDEDVDDLEKTLTGKRGFLYLRKNVEPDVREAVISQEIPGIGSDRVSERIYPAGEIGANVIGFMGGDGVALAGAEYKYDKNLRGRNGKVRYERGAGGQVIPTGKQTTEEAVDGDDLVLTIDENLQWKSQQVVAETVKKFGADAGSAVIYNVRTGELLALADYPTFDPNKPGKTDPEYLGNQSLSNVFEPGSTGKLLTVACALEHKKVTPSSHYTVPYTMDFDGNRIKDSHPHETQHLTLAGVLKNSSNVGTVQISKTVSDKQRYATLKAFGIGEKTGIGLPGESEGILHPVADWAGRLRFTIAFGQGYSVTPIQMTAAIGAFGNDGVRMQPTIVAGTRDEKGTLTAATTAKGVRACSSETARTIRNLMDNDIDDDAASNAAVPNYAVGGKTGTAESGAGYTASFIGMAPIDDPEIAIGVFVYGLKTFISGNTAAAPAFSELMQYTLQTQGIAPTGKKGKTLEDEW</sequence>
<comment type="caution">
    <text evidence="8">The sequence shown here is derived from an EMBL/GenBank/DDBJ whole genome shotgun (WGS) entry which is preliminary data.</text>
</comment>
<dbReference type="InterPro" id="IPR012338">
    <property type="entry name" value="Beta-lactam/transpept-like"/>
</dbReference>
<evidence type="ECO:0000259" key="7">
    <source>
        <dbReference type="Pfam" id="PF03717"/>
    </source>
</evidence>
<feature type="region of interest" description="Disordered" evidence="4">
    <location>
        <begin position="1"/>
        <end position="45"/>
    </location>
</feature>
<evidence type="ECO:0000256" key="5">
    <source>
        <dbReference type="SAM" id="Phobius"/>
    </source>
</evidence>
<dbReference type="Pfam" id="PF00905">
    <property type="entry name" value="Transpeptidase"/>
    <property type="match status" value="1"/>
</dbReference>
<dbReference type="InterPro" id="IPR001460">
    <property type="entry name" value="PCN-bd_Tpept"/>
</dbReference>
<dbReference type="InterPro" id="IPR005311">
    <property type="entry name" value="PBP_dimer"/>
</dbReference>
<feature type="compositionally biased region" description="Low complexity" evidence="4">
    <location>
        <begin position="11"/>
        <end position="28"/>
    </location>
</feature>
<dbReference type="EMBL" id="JAEDAJ010000001">
    <property type="protein sequence ID" value="MBK0330521.1"/>
    <property type="molecule type" value="Genomic_DNA"/>
</dbReference>
<organism evidence="8 9">
    <name type="scientific">Brachybacterium halotolerans</name>
    <dbReference type="NCBI Taxonomy" id="2795215"/>
    <lineage>
        <taxon>Bacteria</taxon>
        <taxon>Bacillati</taxon>
        <taxon>Actinomycetota</taxon>
        <taxon>Actinomycetes</taxon>
        <taxon>Micrococcales</taxon>
        <taxon>Dermabacteraceae</taxon>
        <taxon>Brachybacterium</taxon>
    </lineage>
</organism>
<evidence type="ECO:0000313" key="9">
    <source>
        <dbReference type="Proteomes" id="UP000612352"/>
    </source>
</evidence>
<dbReference type="Gene3D" id="3.90.1310.10">
    <property type="entry name" value="Penicillin-binding protein 2a (Domain 2)"/>
    <property type="match status" value="1"/>
</dbReference>
<comment type="subcellular location">
    <subcellularLocation>
        <location evidence="1">Membrane</location>
    </subcellularLocation>
</comment>
<keyword evidence="3 5" id="KW-0472">Membrane</keyword>
<dbReference type="Gene3D" id="3.30.450.330">
    <property type="match status" value="1"/>
</dbReference>
<dbReference type="Pfam" id="PF03717">
    <property type="entry name" value="PBP_dimer"/>
    <property type="match status" value="1"/>
</dbReference>
<keyword evidence="9" id="KW-1185">Reference proteome</keyword>
<name>A0ABS1B7B2_9MICO</name>
<evidence type="ECO:0000256" key="2">
    <source>
        <dbReference type="ARBA" id="ARBA00007171"/>
    </source>
</evidence>
<protein>
    <submittedName>
        <fullName evidence="8">Penicillin-binding protein 2</fullName>
    </submittedName>
</protein>
<dbReference type="PANTHER" id="PTHR30627:SF1">
    <property type="entry name" value="PEPTIDOGLYCAN D,D-TRANSPEPTIDASE FTSI"/>
    <property type="match status" value="1"/>
</dbReference>
<feature type="compositionally biased region" description="Basic and acidic residues" evidence="4">
    <location>
        <begin position="1"/>
        <end position="10"/>
    </location>
</feature>
<evidence type="ECO:0000259" key="6">
    <source>
        <dbReference type="Pfam" id="PF00905"/>
    </source>
</evidence>
<keyword evidence="5" id="KW-0812">Transmembrane</keyword>
<accession>A0ABS1B7B2</accession>
<dbReference type="InterPro" id="IPR050515">
    <property type="entry name" value="Beta-lactam/transpept"/>
</dbReference>
<gene>
    <name evidence="8" type="ORF">I8D64_03810</name>
</gene>
<feature type="domain" description="Penicillin-binding protein transpeptidase" evidence="6">
    <location>
        <begin position="295"/>
        <end position="594"/>
    </location>
</feature>
<feature type="domain" description="Penicillin-binding protein dimerisation" evidence="7">
    <location>
        <begin position="96"/>
        <end position="253"/>
    </location>
</feature>
<dbReference type="InterPro" id="IPR036138">
    <property type="entry name" value="PBP_dimer_sf"/>
</dbReference>
<proteinExistence type="inferred from homology"/>
<dbReference type="Proteomes" id="UP000612352">
    <property type="component" value="Unassembled WGS sequence"/>
</dbReference>
<feature type="transmembrane region" description="Helical" evidence="5">
    <location>
        <begin position="55"/>
        <end position="73"/>
    </location>
</feature>
<comment type="similarity">
    <text evidence="2">Belongs to the transpeptidase family.</text>
</comment>
<evidence type="ECO:0000256" key="3">
    <source>
        <dbReference type="ARBA" id="ARBA00023136"/>
    </source>
</evidence>
<dbReference type="SUPFAM" id="SSF56519">
    <property type="entry name" value="Penicillin binding protein dimerisation domain"/>
    <property type="match status" value="1"/>
</dbReference>
<dbReference type="RefSeq" id="WP_200501125.1">
    <property type="nucleotide sequence ID" value="NZ_JAEDAJ010000001.1"/>
</dbReference>